<sequence length="648" mass="73440">MGGPGDDERKQQQTMSIHLEQEVAGYSARRMRLASAITDYADWLDRQHGIDAERTLRLADTASALRRDKLVVAFVAEFSRGKTELINALFFADHGQRLLPSDAGRTTMCPTELFASEDEPPSLSLLPIETRRRSESLARLKHQPIEWSRVLLDPNDPRQLQESLRKLTETKTIPAADAVELGLWDSEDASERHQLRADGTVEVPAWRYALVNFPHPLLQAGLTVLDTPGLNALGAEPELTLSVIPNAHAVIYLLATDSGVTRSDLEIWQKYVHRHANYHVAVLNKIDMLWDELKSDAEVQATIERQAEETARVLKLPRSRVFAVSAQKALSATIRGDAAVRARSGIESLEYLLAHQVIPARRDMLFNAVNREVNALLDESRVDLAARLKQYSDELILLTQLSGKNRELIEQTRATLQKEKDAYDATAEQFRTTRRMVQSQGEQLLAQLSDETLDGILKAGRAALEDSWTTRGLTNGIRELSDGMGKRLQQATQLSDNMLAALEKAYARFHRHHRLPKMQVPRLDLSAYRNRLDVLIRETEVFCTDPANLLLEKRFMIRRFYAGLAEEVRQAFKLARTEAERWLRIALDPLMTRIREHKHFLDARLANLQRILENMGTLHGRMAQIKDEINQLRQDKAELVRIAGDLAA</sequence>
<dbReference type="AlphaFoldDB" id="Q3SG82"/>
<dbReference type="SUPFAM" id="SSF52540">
    <property type="entry name" value="P-loop containing nucleoside triphosphate hydrolases"/>
    <property type="match status" value="1"/>
</dbReference>
<dbReference type="PANTHER" id="PTHR43681">
    <property type="entry name" value="TRANSMEMBRANE GTPASE FZO"/>
    <property type="match status" value="1"/>
</dbReference>
<proteinExistence type="predicted"/>
<dbReference type="InterPro" id="IPR051943">
    <property type="entry name" value="TRAFAC_Dynamin-like_GTPase"/>
</dbReference>
<feature type="domain" description="Dynamin N-terminal" evidence="2">
    <location>
        <begin position="72"/>
        <end position="286"/>
    </location>
</feature>
<dbReference type="Proteomes" id="UP000008291">
    <property type="component" value="Chromosome"/>
</dbReference>
<gene>
    <name evidence="3" type="ordered locus">Tbd_2415</name>
</gene>
<dbReference type="Gene3D" id="3.40.50.300">
    <property type="entry name" value="P-loop containing nucleotide triphosphate hydrolases"/>
    <property type="match status" value="1"/>
</dbReference>
<evidence type="ECO:0000313" key="3">
    <source>
        <dbReference type="EMBL" id="AAZ98368.1"/>
    </source>
</evidence>
<keyword evidence="4" id="KW-1185">Reference proteome</keyword>
<protein>
    <recommendedName>
        <fullName evidence="2">Dynamin N-terminal domain-containing protein</fullName>
    </recommendedName>
</protein>
<evidence type="ECO:0000259" key="2">
    <source>
        <dbReference type="Pfam" id="PF00350"/>
    </source>
</evidence>
<evidence type="ECO:0000313" key="4">
    <source>
        <dbReference type="Proteomes" id="UP000008291"/>
    </source>
</evidence>
<dbReference type="eggNOG" id="COG0699">
    <property type="taxonomic scope" value="Bacteria"/>
</dbReference>
<evidence type="ECO:0000256" key="1">
    <source>
        <dbReference type="SAM" id="Coils"/>
    </source>
</evidence>
<accession>Q3SG82</accession>
<organism evidence="3 4">
    <name type="scientific">Thiobacillus denitrificans (strain ATCC 25259 / T1)</name>
    <dbReference type="NCBI Taxonomy" id="292415"/>
    <lineage>
        <taxon>Bacteria</taxon>
        <taxon>Pseudomonadati</taxon>
        <taxon>Pseudomonadota</taxon>
        <taxon>Betaproteobacteria</taxon>
        <taxon>Nitrosomonadales</taxon>
        <taxon>Thiobacillaceae</taxon>
        <taxon>Thiobacillus</taxon>
    </lineage>
</organism>
<dbReference type="STRING" id="292415.Tbd_2415"/>
<dbReference type="EMBL" id="CP000116">
    <property type="protein sequence ID" value="AAZ98368.1"/>
    <property type="molecule type" value="Genomic_DNA"/>
</dbReference>
<dbReference type="HOGENOM" id="CLU_027322_0_0_4"/>
<dbReference type="InterPro" id="IPR027417">
    <property type="entry name" value="P-loop_NTPase"/>
</dbReference>
<dbReference type="InterPro" id="IPR045063">
    <property type="entry name" value="Dynamin_N"/>
</dbReference>
<feature type="coiled-coil region" evidence="1">
    <location>
        <begin position="615"/>
        <end position="642"/>
    </location>
</feature>
<name>Q3SG82_THIDA</name>
<keyword evidence="1" id="KW-0175">Coiled coil</keyword>
<dbReference type="Pfam" id="PF00350">
    <property type="entry name" value="Dynamin_N"/>
    <property type="match status" value="1"/>
</dbReference>
<dbReference type="KEGG" id="tbd:Tbd_2415"/>
<reference evidence="3 4" key="1">
    <citation type="journal article" date="2006" name="J. Bacteriol.">
        <title>The genome sequence of the obligately chemolithoautotrophic, facultatively anaerobic bacterium Thiobacillus denitrificans.</title>
        <authorList>
            <person name="Beller H.R."/>
            <person name="Chain P.S."/>
            <person name="Letain T.E."/>
            <person name="Chakicherla A."/>
            <person name="Larimer F.W."/>
            <person name="Richardson P.M."/>
            <person name="Coleman M.A."/>
            <person name="Wood A.P."/>
            <person name="Kelly D.P."/>
        </authorList>
    </citation>
    <scope>NUCLEOTIDE SEQUENCE [LARGE SCALE GENOMIC DNA]</scope>
    <source>
        <strain evidence="3 4">ATCC 25259</strain>
    </source>
</reference>
<dbReference type="PANTHER" id="PTHR43681:SF1">
    <property type="entry name" value="SARCALUMENIN"/>
    <property type="match status" value="1"/>
</dbReference>